<evidence type="ECO:0000256" key="2">
    <source>
        <dbReference type="ARBA" id="ARBA00007267"/>
    </source>
</evidence>
<comment type="caution">
    <text evidence="6">The sequence shown here is derived from an EMBL/GenBank/DDBJ whole genome shotgun (WGS) entry which is preliminary data.</text>
</comment>
<comment type="similarity">
    <text evidence="2">Belongs to the lin-54 family.</text>
</comment>
<keyword evidence="7" id="KW-1185">Reference proteome</keyword>
<dbReference type="Pfam" id="PF03638">
    <property type="entry name" value="TCR"/>
    <property type="match status" value="2"/>
</dbReference>
<proteinExistence type="inferred from homology"/>
<evidence type="ECO:0000256" key="3">
    <source>
        <dbReference type="ARBA" id="ARBA00023242"/>
    </source>
</evidence>
<feature type="region of interest" description="Disordered" evidence="4">
    <location>
        <begin position="506"/>
        <end position="554"/>
    </location>
</feature>
<feature type="compositionally biased region" description="Polar residues" evidence="4">
    <location>
        <begin position="509"/>
        <end position="518"/>
    </location>
</feature>
<dbReference type="PANTHER" id="PTHR12446">
    <property type="entry name" value="TESMIN/TSO1-RELATED"/>
    <property type="match status" value="1"/>
</dbReference>
<sequence length="566" mass="59320">MARKPGSKPFTVPTVSIPSAADDDFTFDLSTTTWSQLVDAGGAGTGRADVAFSGLSPLPVGGQGRQAPALPEEGGAFPPTMPPSSRNASSRRPNPSSSASGVTPSINMMAETPANFFSQQSPSYQLAGSSNMSFASNNFWAQSTTAGGVGGNSFGADPDVPPMPPSSGNPRVKQFGQPQDDPNRPLSAKGRDLYKNPPALSNRQQCVILAAEAAKIAGQQYPGSAVLVDPRRCKCKKSRCLKLYCECFAAHVYCTPGECGCFDCNNLLSHEQARVTAIESALIRNPDAFTNKVTKAEKRAMMTTSTGCNCKKSLCLKKYCECFFTGMLCTQDCKCTNCENYSGSEMLKAKRAQMKAAAEQADLVSKVGVVAAQAIRSNGVNVEAAKRAAEEVTRQRKDAEAVRRANVVQQGGLQGGGAGGRGEGRGAGEDFTMKMNSLDMSKATPALQKQGSGSFKEKAPPQMNLGVNLGEEDWAYAAGVAAQELEAEGGQGGDGEFDIDPDDLMNILGPSSTRSQRASPKKKKGRMFSPRTTDHAVGAGARGGGGGSTKASMQMPAFTFDSGVGL</sequence>
<evidence type="ECO:0000313" key="7">
    <source>
        <dbReference type="Proteomes" id="UP001165060"/>
    </source>
</evidence>
<accession>A0ABQ6N3Q7</accession>
<evidence type="ECO:0000256" key="1">
    <source>
        <dbReference type="ARBA" id="ARBA00004123"/>
    </source>
</evidence>
<name>A0ABQ6N3Q7_9STRA</name>
<feature type="compositionally biased region" description="Low complexity" evidence="4">
    <location>
        <begin position="83"/>
        <end position="100"/>
    </location>
</feature>
<dbReference type="PANTHER" id="PTHR12446:SF34">
    <property type="entry name" value="PROTEIN LIN-54 HOMOLOG"/>
    <property type="match status" value="1"/>
</dbReference>
<protein>
    <recommendedName>
        <fullName evidence="5">CRC domain-containing protein</fullName>
    </recommendedName>
</protein>
<keyword evidence="3" id="KW-0539">Nucleus</keyword>
<evidence type="ECO:0000259" key="5">
    <source>
        <dbReference type="PROSITE" id="PS51634"/>
    </source>
</evidence>
<evidence type="ECO:0000256" key="4">
    <source>
        <dbReference type="SAM" id="MobiDB-lite"/>
    </source>
</evidence>
<feature type="domain" description="CRC" evidence="5">
    <location>
        <begin position="229"/>
        <end position="343"/>
    </location>
</feature>
<reference evidence="6 7" key="1">
    <citation type="journal article" date="2023" name="Commun. Biol.">
        <title>Genome analysis of Parmales, the sister group of diatoms, reveals the evolutionary specialization of diatoms from phago-mixotrophs to photoautotrophs.</title>
        <authorList>
            <person name="Ban H."/>
            <person name="Sato S."/>
            <person name="Yoshikawa S."/>
            <person name="Yamada K."/>
            <person name="Nakamura Y."/>
            <person name="Ichinomiya M."/>
            <person name="Sato N."/>
            <person name="Blanc-Mathieu R."/>
            <person name="Endo H."/>
            <person name="Kuwata A."/>
            <person name="Ogata H."/>
        </authorList>
    </citation>
    <scope>NUCLEOTIDE SEQUENCE [LARGE SCALE GENOMIC DNA]</scope>
</reference>
<evidence type="ECO:0000313" key="6">
    <source>
        <dbReference type="EMBL" id="GMI38956.1"/>
    </source>
</evidence>
<organism evidence="6 7">
    <name type="scientific">Tetraparma gracilis</name>
    <dbReference type="NCBI Taxonomy" id="2962635"/>
    <lineage>
        <taxon>Eukaryota</taxon>
        <taxon>Sar</taxon>
        <taxon>Stramenopiles</taxon>
        <taxon>Ochrophyta</taxon>
        <taxon>Bolidophyceae</taxon>
        <taxon>Parmales</taxon>
        <taxon>Triparmaceae</taxon>
        <taxon>Tetraparma</taxon>
    </lineage>
</organism>
<dbReference type="InterPro" id="IPR033467">
    <property type="entry name" value="Tesmin/TSO1-like_CXC"/>
</dbReference>
<dbReference type="EMBL" id="BRYB01000851">
    <property type="protein sequence ID" value="GMI38956.1"/>
    <property type="molecule type" value="Genomic_DNA"/>
</dbReference>
<dbReference type="PROSITE" id="PS51634">
    <property type="entry name" value="CRC"/>
    <property type="match status" value="1"/>
</dbReference>
<feature type="region of interest" description="Disordered" evidence="4">
    <location>
        <begin position="41"/>
        <end position="105"/>
    </location>
</feature>
<dbReference type="Proteomes" id="UP001165060">
    <property type="component" value="Unassembled WGS sequence"/>
</dbReference>
<feature type="region of interest" description="Disordered" evidence="4">
    <location>
        <begin position="1"/>
        <end position="21"/>
    </location>
</feature>
<comment type="subcellular location">
    <subcellularLocation>
        <location evidence="1">Nucleus</location>
    </subcellularLocation>
</comment>
<dbReference type="InterPro" id="IPR005172">
    <property type="entry name" value="CRC"/>
</dbReference>
<gene>
    <name evidence="6" type="ORF">TeGR_g11089</name>
</gene>
<dbReference type="InterPro" id="IPR028307">
    <property type="entry name" value="Lin-54_fam"/>
</dbReference>
<dbReference type="SMART" id="SM01114">
    <property type="entry name" value="CXC"/>
    <property type="match status" value="2"/>
</dbReference>
<feature type="region of interest" description="Disordered" evidence="4">
    <location>
        <begin position="150"/>
        <end position="189"/>
    </location>
</feature>